<evidence type="ECO:0000313" key="4">
    <source>
        <dbReference type="Proteomes" id="UP000829364"/>
    </source>
</evidence>
<gene>
    <name evidence="3" type="ORF">JDV02_001552</name>
</gene>
<dbReference type="EMBL" id="CP086354">
    <property type="protein sequence ID" value="UNI14977.1"/>
    <property type="molecule type" value="Genomic_DNA"/>
</dbReference>
<evidence type="ECO:0000256" key="1">
    <source>
        <dbReference type="SAM" id="MobiDB-lite"/>
    </source>
</evidence>
<feature type="compositionally biased region" description="Polar residues" evidence="1">
    <location>
        <begin position="258"/>
        <end position="271"/>
    </location>
</feature>
<feature type="region of interest" description="Disordered" evidence="1">
    <location>
        <begin position="387"/>
        <end position="412"/>
    </location>
</feature>
<dbReference type="KEGG" id="ptkz:JDV02_001552"/>
<feature type="compositionally biased region" description="Polar residues" evidence="1">
    <location>
        <begin position="92"/>
        <end position="107"/>
    </location>
</feature>
<keyword evidence="2" id="KW-1133">Transmembrane helix</keyword>
<dbReference type="OrthoDB" id="5431298at2759"/>
<keyword evidence="2" id="KW-0472">Membrane</keyword>
<feature type="compositionally biased region" description="Low complexity" evidence="1">
    <location>
        <begin position="61"/>
        <end position="70"/>
    </location>
</feature>
<feature type="region of interest" description="Disordered" evidence="1">
    <location>
        <begin position="56"/>
        <end position="107"/>
    </location>
</feature>
<organism evidence="3 4">
    <name type="scientific">Purpureocillium takamizusanense</name>
    <dbReference type="NCBI Taxonomy" id="2060973"/>
    <lineage>
        <taxon>Eukaryota</taxon>
        <taxon>Fungi</taxon>
        <taxon>Dikarya</taxon>
        <taxon>Ascomycota</taxon>
        <taxon>Pezizomycotina</taxon>
        <taxon>Sordariomycetes</taxon>
        <taxon>Hypocreomycetidae</taxon>
        <taxon>Hypocreales</taxon>
        <taxon>Ophiocordycipitaceae</taxon>
        <taxon>Purpureocillium</taxon>
    </lineage>
</organism>
<evidence type="ECO:0000256" key="2">
    <source>
        <dbReference type="SAM" id="Phobius"/>
    </source>
</evidence>
<feature type="compositionally biased region" description="Polar residues" evidence="1">
    <location>
        <begin position="150"/>
        <end position="160"/>
    </location>
</feature>
<dbReference type="RefSeq" id="XP_047838458.1">
    <property type="nucleotide sequence ID" value="XM_047982492.1"/>
</dbReference>
<reference evidence="3" key="1">
    <citation type="submission" date="2021-11" db="EMBL/GenBank/DDBJ databases">
        <title>Purpureocillium_takamizusanense_genome.</title>
        <authorList>
            <person name="Nguyen N.-H."/>
        </authorList>
    </citation>
    <scope>NUCLEOTIDE SEQUENCE</scope>
    <source>
        <strain evidence="3">PT3</strain>
    </source>
</reference>
<feature type="region of interest" description="Disordered" evidence="1">
    <location>
        <begin position="235"/>
        <end position="298"/>
    </location>
</feature>
<evidence type="ECO:0000313" key="3">
    <source>
        <dbReference type="EMBL" id="UNI14977.1"/>
    </source>
</evidence>
<proteinExistence type="predicted"/>
<accession>A0A9Q8Q9T6</accession>
<sequence>MVPAPEALGQRAADAATCPKGTAFYRCDGNDFLGCCSVDPCDLPTCPDGGDDTATASAPVTLPTLSTSTKSSKHTSKTTESSSERPRSTITLTASSTSKRTDSGITHTIPNSSVVTVTRHTTIFSEAPSSTTDIPSLTDTASLVETPSLTKTAADQSTGISYSPTTDTPAASSSSATTNAQAGSVASGTIVAVAVGGTACLAIIVVLIWGAIQRQRKQRLLEEAQISNDFVFSVPSSGHGPGRDDASAVASAVEKQGPQYQHASPHTTGRPVSTDPFAPFGGRVDRPQNQHRSGTDAYEMSTIAVSPVEMDGRGVAAPAELPAEAPVFPVSPMSPADFAAGGLVRPHSYHHYSPGSVPTTPAADPRANLSSIQTQSGRAGYVNQWDQWRTLGGGGSGSGNDRAPGAAGGGRS</sequence>
<dbReference type="Proteomes" id="UP000829364">
    <property type="component" value="Chromosome 1"/>
</dbReference>
<name>A0A9Q8Q9T6_9HYPO</name>
<protein>
    <submittedName>
        <fullName evidence="3">Uncharacterized protein</fullName>
    </submittedName>
</protein>
<dbReference type="GeneID" id="72063515"/>
<keyword evidence="4" id="KW-1185">Reference proteome</keyword>
<feature type="region of interest" description="Disordered" evidence="1">
    <location>
        <begin position="150"/>
        <end position="176"/>
    </location>
</feature>
<keyword evidence="2" id="KW-0812">Transmembrane</keyword>
<feature type="transmembrane region" description="Helical" evidence="2">
    <location>
        <begin position="190"/>
        <end position="212"/>
    </location>
</feature>
<feature type="compositionally biased region" description="Low complexity" evidence="1">
    <location>
        <begin position="161"/>
        <end position="176"/>
    </location>
</feature>
<dbReference type="AlphaFoldDB" id="A0A9Q8Q9T6"/>